<reference evidence="3" key="1">
    <citation type="journal article" date="2020" name="Stud. Mycol.">
        <title>101 Dothideomycetes genomes: a test case for predicting lifestyles and emergence of pathogens.</title>
        <authorList>
            <person name="Haridas S."/>
            <person name="Albert R."/>
            <person name="Binder M."/>
            <person name="Bloem J."/>
            <person name="Labutti K."/>
            <person name="Salamov A."/>
            <person name="Andreopoulos B."/>
            <person name="Baker S."/>
            <person name="Barry K."/>
            <person name="Bills G."/>
            <person name="Bluhm B."/>
            <person name="Cannon C."/>
            <person name="Castanera R."/>
            <person name="Culley D."/>
            <person name="Daum C."/>
            <person name="Ezra D."/>
            <person name="Gonzalez J."/>
            <person name="Henrissat B."/>
            <person name="Kuo A."/>
            <person name="Liang C."/>
            <person name="Lipzen A."/>
            <person name="Lutzoni F."/>
            <person name="Magnuson J."/>
            <person name="Mondo S."/>
            <person name="Nolan M."/>
            <person name="Ohm R."/>
            <person name="Pangilinan J."/>
            <person name="Park H.-J."/>
            <person name="Ramirez L."/>
            <person name="Alfaro M."/>
            <person name="Sun H."/>
            <person name="Tritt A."/>
            <person name="Yoshinaga Y."/>
            <person name="Zwiers L.-H."/>
            <person name="Turgeon B."/>
            <person name="Goodwin S."/>
            <person name="Spatafora J."/>
            <person name="Crous P."/>
            <person name="Grigoriev I."/>
        </authorList>
    </citation>
    <scope>NUCLEOTIDE SEQUENCE</scope>
    <source>
        <strain evidence="3">CBS 262.69</strain>
    </source>
</reference>
<keyword evidence="4" id="KW-1185">Reference proteome</keyword>
<feature type="region of interest" description="Disordered" evidence="1">
    <location>
        <begin position="488"/>
        <end position="546"/>
    </location>
</feature>
<keyword evidence="2" id="KW-0812">Transmembrane</keyword>
<feature type="compositionally biased region" description="Low complexity" evidence="1">
    <location>
        <begin position="42"/>
        <end position="55"/>
    </location>
</feature>
<feature type="region of interest" description="Disordered" evidence="1">
    <location>
        <begin position="431"/>
        <end position="450"/>
    </location>
</feature>
<evidence type="ECO:0000313" key="4">
    <source>
        <dbReference type="Proteomes" id="UP000799640"/>
    </source>
</evidence>
<evidence type="ECO:0000256" key="2">
    <source>
        <dbReference type="SAM" id="Phobius"/>
    </source>
</evidence>
<evidence type="ECO:0000313" key="3">
    <source>
        <dbReference type="EMBL" id="KAF2401966.1"/>
    </source>
</evidence>
<dbReference type="EMBL" id="ML996692">
    <property type="protein sequence ID" value="KAF2401966.1"/>
    <property type="molecule type" value="Genomic_DNA"/>
</dbReference>
<feature type="region of interest" description="Disordered" evidence="1">
    <location>
        <begin position="1"/>
        <end position="122"/>
    </location>
</feature>
<name>A0A6G1I1H2_9PEZI</name>
<feature type="region of interest" description="Disordered" evidence="1">
    <location>
        <begin position="607"/>
        <end position="646"/>
    </location>
</feature>
<feature type="compositionally biased region" description="Polar residues" evidence="1">
    <location>
        <begin position="279"/>
        <end position="296"/>
    </location>
</feature>
<feature type="region of interest" description="Disordered" evidence="1">
    <location>
        <begin position="1028"/>
        <end position="1076"/>
    </location>
</feature>
<feature type="compositionally biased region" description="Polar residues" evidence="1">
    <location>
        <begin position="319"/>
        <end position="348"/>
    </location>
</feature>
<feature type="region of interest" description="Disordered" evidence="1">
    <location>
        <begin position="279"/>
        <end position="302"/>
    </location>
</feature>
<organism evidence="3 4">
    <name type="scientific">Trichodelitschia bisporula</name>
    <dbReference type="NCBI Taxonomy" id="703511"/>
    <lineage>
        <taxon>Eukaryota</taxon>
        <taxon>Fungi</taxon>
        <taxon>Dikarya</taxon>
        <taxon>Ascomycota</taxon>
        <taxon>Pezizomycotina</taxon>
        <taxon>Dothideomycetes</taxon>
        <taxon>Dothideomycetes incertae sedis</taxon>
        <taxon>Phaeotrichales</taxon>
        <taxon>Phaeotrichaceae</taxon>
        <taxon>Trichodelitschia</taxon>
    </lineage>
</organism>
<feature type="region of interest" description="Disordered" evidence="1">
    <location>
        <begin position="134"/>
        <end position="155"/>
    </location>
</feature>
<feature type="compositionally biased region" description="Polar residues" evidence="1">
    <location>
        <begin position="1030"/>
        <end position="1042"/>
    </location>
</feature>
<sequence length="1429" mass="154692">MAYQIAPHRPFTPLTPVHSPHPSSGSIRPRTPGQLSLHEYRQQQAAPSPQAVAGQRTVKRKAAAGRLNQLETDSGPESAKTRISTPKRPLSKPSSTARHDYSSTHIDFSSTPPPTPYNQQNRRAQSRIYPEFEHLHSDSSSTGSQKSLDSSPSSTRSLFAGGVQVLPQIASHVRFNPIKKLPRPDSADRRPRFTSPVYSLVPGDEAERFQPFTSTSTFSLSKFPFPDPPRLDIPRSPQIPQHKKSPLNEVANTVLNYKGATFNIVNPHDSLRLSDVYTSLDSDPQESSASSRLLSEQDQERMPYDTLAEARRGILGKSPTISPSDTPVPQDSNVKQAQPATRSGSATMRNAAQDSAAANDNAKPPAYSSGGAPENAHNQSWQPAPETDVIDYYGGQQDDLSSIPNEYLDHDSVTGSQYGFDIDSYEYEYANSPDLGNDTSEDDAPAVGADNPHPYQHNSSLVSDLIQGYGDQMGSTYSDSNHSFRVGASQHSIHARQPGGAPHSRSGGLGLVTEGHEADAGNDHADDGGVYYSHSQKGKGVAHDTEDDSYEWEDEDDEAVPYTHVKPPFPVFRPAGQRPEAESSNPFSMESYGDTAELLRLNPELPGLSHQSRLSREPDTNELLGLDENGNDISGGPPWTPVPAPKLSPITYKSDIPGFQSVPEFTPTQRAFLRMQANRLAQADSTPSGSGTENSPSQVDRDSPFRNNKYQNFQSVPNLPSPAEQDRSVEVGRSGKRNKDENRYSGMSNITGGPSQESSNSRIQHPVDATIPPMWKRTYSLRTNDKRASGVSDGWETVEPSPASNRESSMADYTSYGGLQRLINRNSSDRMATQALSPIMSSSYAQRYRGPAEQSPAIFTNKAGSRNSGSSSRSNNPFLSLQRFSTPIVYAPKVPGRISPDDVWEFSEGNSEVEQANKHEQGDSAFIEGRGIQVDHDETVLQAGNVDRQAQIVSGSDAEDVPYQAKVLYSNNGFKSWVTEQGNIVHQDPFGGIHHGGNVSDIPAFQNRGNNANEHPDDAMYDLEAGRPSEVSNQGHSHSTPMTAPVIHGIPNNELSPEPHDGIEYGSGPSQPIAPQQLQGEYSMDNMTKLGRHANLTGSPGGTGMKLAGSSLANLSSAAKPPKGSPLVTMENANLPSSPAYEQGQKLGMMYNHPAANFSTTKVGMYHHPAASNSTTKVGMYNHPTSSNSTKVGMYNHPAASLGAKLGATIVPLPRGARVMTPSVGTSSSAGGIELQDMRGLRGGKSRVPSSSSKGSRRSVIRQTSLQPLWIQGHGPESPHDPNNDATCAKLQPPGGRSTRQSVHDEENALTEFPTSTTTPFIRPGGNNGNADKRMSTLLTPNAVKQTEAMKLQNKLSWIAVGVLALFPPFYIIFACDGFDPLIGYLTKYKVDRFGRRQKCVALWLFAGMCLLCLATLVSVLTLHAYGVL</sequence>
<accession>A0A6G1I1H2</accession>
<feature type="region of interest" description="Disordered" evidence="1">
    <location>
        <begin position="1221"/>
        <end position="1301"/>
    </location>
</feature>
<dbReference type="Proteomes" id="UP000799640">
    <property type="component" value="Unassembled WGS sequence"/>
</dbReference>
<feature type="transmembrane region" description="Helical" evidence="2">
    <location>
        <begin position="1400"/>
        <end position="1426"/>
    </location>
</feature>
<feature type="compositionally biased region" description="Polar residues" evidence="1">
    <location>
        <begin position="745"/>
        <end position="763"/>
    </location>
</feature>
<feature type="compositionally biased region" description="Polar residues" evidence="1">
    <location>
        <begin position="683"/>
        <end position="698"/>
    </location>
</feature>
<keyword evidence="2" id="KW-1133">Transmembrane helix</keyword>
<feature type="region of interest" description="Disordered" evidence="1">
    <location>
        <begin position="314"/>
        <end position="408"/>
    </location>
</feature>
<gene>
    <name evidence="3" type="ORF">EJ06DRAFT_575403</name>
</gene>
<evidence type="ECO:0000256" key="1">
    <source>
        <dbReference type="SAM" id="MobiDB-lite"/>
    </source>
</evidence>
<protein>
    <submittedName>
        <fullName evidence="3">Uncharacterized protein</fullName>
    </submittedName>
</protein>
<feature type="compositionally biased region" description="Low complexity" evidence="1">
    <location>
        <begin position="350"/>
        <end position="362"/>
    </location>
</feature>
<feature type="transmembrane region" description="Helical" evidence="2">
    <location>
        <begin position="1356"/>
        <end position="1379"/>
    </location>
</feature>
<proteinExistence type="predicted"/>
<feature type="region of interest" description="Disordered" evidence="1">
    <location>
        <begin position="851"/>
        <end position="878"/>
    </location>
</feature>
<feature type="compositionally biased region" description="Low complexity" evidence="1">
    <location>
        <begin position="864"/>
        <end position="876"/>
    </location>
</feature>
<feature type="compositionally biased region" description="Basic and acidic residues" evidence="1">
    <location>
        <begin position="514"/>
        <end position="527"/>
    </location>
</feature>
<keyword evidence="2" id="KW-0472">Membrane</keyword>
<feature type="compositionally biased region" description="Polar residues" evidence="1">
    <location>
        <begin position="802"/>
        <end position="811"/>
    </location>
</feature>
<dbReference type="OrthoDB" id="5353066at2759"/>
<feature type="region of interest" description="Disordered" evidence="1">
    <location>
        <begin position="680"/>
        <end position="763"/>
    </location>
</feature>
<feature type="compositionally biased region" description="Polar residues" evidence="1">
    <location>
        <begin position="705"/>
        <end position="718"/>
    </location>
</feature>
<feature type="region of interest" description="Disordered" evidence="1">
    <location>
        <begin position="561"/>
        <end position="590"/>
    </location>
</feature>
<feature type="region of interest" description="Disordered" evidence="1">
    <location>
        <begin position="786"/>
        <end position="811"/>
    </location>
</feature>